<proteinExistence type="predicted"/>
<protein>
    <submittedName>
        <fullName evidence="1">Uncharacterized protein</fullName>
    </submittedName>
</protein>
<keyword evidence="2" id="KW-1185">Reference proteome</keyword>
<dbReference type="RefSeq" id="WP_194664143.1">
    <property type="nucleotide sequence ID" value="NZ_RDPI01000041.1"/>
</dbReference>
<reference evidence="1 2" key="1">
    <citation type="journal article" date="2021" name="PeerJ">
        <title>Analysis of 44 Vibrio anguillarum genomes reveals high genetic diversity.</title>
        <authorList>
            <person name="Hansen M.J."/>
            <person name="Dalsgaard I."/>
        </authorList>
    </citation>
    <scope>NUCLEOTIDE SEQUENCE [LARGE SCALE GENOMIC DNA]</scope>
    <source>
        <strain evidence="1 2">040915-1/1B</strain>
    </source>
</reference>
<evidence type="ECO:0000313" key="2">
    <source>
        <dbReference type="Proteomes" id="UP000726136"/>
    </source>
</evidence>
<dbReference type="EMBL" id="RDPI01000041">
    <property type="protein sequence ID" value="MBF4375065.1"/>
    <property type="molecule type" value="Genomic_DNA"/>
</dbReference>
<evidence type="ECO:0000313" key="1">
    <source>
        <dbReference type="EMBL" id="MBF4375065.1"/>
    </source>
</evidence>
<dbReference type="Proteomes" id="UP000726136">
    <property type="component" value="Unassembled WGS sequence"/>
</dbReference>
<name>A0ABR9Z9E6_VIBAN</name>
<gene>
    <name evidence="1" type="ORF">EAY46_18575</name>
</gene>
<accession>A0ABR9Z9E6</accession>
<sequence length="305" mass="35647">MFDGIRGQFDSDVTIVESPDHPVLISPPDSLVAKNGKILACYKPHHAELSRPKNLLSRLALSRYALPTHTLHVLVISETARIDKLFGLFSFFDEVIELRDLLSSIRLLDRKASELTVERANTGREMHYVKYNLLYELSLKQLRAEAQEEREIDINLEQLKTVYYSDWLNRLELSSVNKRSFESKLFYQLSRSYLTIPDFSKSKRRFELLRNICLSSLQIDSKYDDGIYLGSKVDSKLILSDTLPGYRHDSLKGLRSVSFAGLGLTHAKNDESLERYTDYQNYKIEMGWHEYNKKKNRHYKRNRNW</sequence>
<organism evidence="1 2">
    <name type="scientific">Vibrio anguillarum</name>
    <name type="common">Listonella anguillarum</name>
    <dbReference type="NCBI Taxonomy" id="55601"/>
    <lineage>
        <taxon>Bacteria</taxon>
        <taxon>Pseudomonadati</taxon>
        <taxon>Pseudomonadota</taxon>
        <taxon>Gammaproteobacteria</taxon>
        <taxon>Vibrionales</taxon>
        <taxon>Vibrionaceae</taxon>
        <taxon>Vibrio</taxon>
    </lineage>
</organism>
<comment type="caution">
    <text evidence="1">The sequence shown here is derived from an EMBL/GenBank/DDBJ whole genome shotgun (WGS) entry which is preliminary data.</text>
</comment>